<name>A0A0K1EPE5_CHOCO</name>
<gene>
    <name evidence="5" type="ORF">CMC5_067190</name>
</gene>
<dbReference type="STRING" id="52.CMC5_067190"/>
<dbReference type="InterPro" id="IPR023210">
    <property type="entry name" value="NADP_OxRdtase_dom"/>
</dbReference>
<dbReference type="GO" id="GO:0016616">
    <property type="term" value="F:oxidoreductase activity, acting on the CH-OH group of donors, NAD or NADP as acceptor"/>
    <property type="evidence" value="ECO:0007669"/>
    <property type="project" value="UniProtKB-ARBA"/>
</dbReference>
<dbReference type="PANTHER" id="PTHR43827">
    <property type="entry name" value="2,5-DIKETO-D-GLUCONIC ACID REDUCTASE"/>
    <property type="match status" value="1"/>
</dbReference>
<reference evidence="5 6" key="1">
    <citation type="submission" date="2015-07" db="EMBL/GenBank/DDBJ databases">
        <title>Genome analysis of myxobacterium Chondromyces crocatus Cm c5 reveals a high potential for natural compound synthesis and the genetic basis for the loss of fruiting body formation.</title>
        <authorList>
            <person name="Zaburannyi N."/>
            <person name="Bunk B."/>
            <person name="Maier J."/>
            <person name="Overmann J."/>
            <person name="Mueller R."/>
        </authorList>
    </citation>
    <scope>NUCLEOTIDE SEQUENCE [LARGE SCALE GENOMIC DNA]</scope>
    <source>
        <strain evidence="5 6">Cm c5</strain>
    </source>
</reference>
<dbReference type="PANTHER" id="PTHR43827:SF3">
    <property type="entry name" value="NADP-DEPENDENT OXIDOREDUCTASE DOMAIN-CONTAINING PROTEIN"/>
    <property type="match status" value="1"/>
</dbReference>
<evidence type="ECO:0000256" key="2">
    <source>
        <dbReference type="ARBA" id="ARBA00022857"/>
    </source>
</evidence>
<comment type="similarity">
    <text evidence="1">Belongs to the aldo/keto reductase family.</text>
</comment>
<protein>
    <recommendedName>
        <fullName evidence="4">NADP-dependent oxidoreductase domain-containing protein</fullName>
    </recommendedName>
</protein>
<sequence>MRNIAYDAKRRIVTEAWSPLGRGDTLRNETVVALAAKHGKTPAQFILRWHLDLGVVAIPKSQDPARICDNLDLFDFALDAGDHAQLATLDRGHRLGEHPTHCTEEQSAPIQRRCVEFESKARSATSPVER</sequence>
<dbReference type="KEGG" id="ccro:CMC5_067190"/>
<keyword evidence="6" id="KW-1185">Reference proteome</keyword>
<proteinExistence type="inferred from homology"/>
<dbReference type="InterPro" id="IPR020471">
    <property type="entry name" value="AKR"/>
</dbReference>
<accession>A0A0K1EPE5</accession>
<dbReference type="Proteomes" id="UP000067626">
    <property type="component" value="Chromosome"/>
</dbReference>
<dbReference type="Gene3D" id="3.20.20.100">
    <property type="entry name" value="NADP-dependent oxidoreductase domain"/>
    <property type="match status" value="1"/>
</dbReference>
<dbReference type="AlphaFoldDB" id="A0A0K1EPE5"/>
<keyword evidence="3" id="KW-0560">Oxidoreductase</keyword>
<dbReference type="Pfam" id="PF00248">
    <property type="entry name" value="Aldo_ket_red"/>
    <property type="match status" value="1"/>
</dbReference>
<dbReference type="EMBL" id="CP012159">
    <property type="protein sequence ID" value="AKT42493.1"/>
    <property type="molecule type" value="Genomic_DNA"/>
</dbReference>
<evidence type="ECO:0000313" key="6">
    <source>
        <dbReference type="Proteomes" id="UP000067626"/>
    </source>
</evidence>
<evidence type="ECO:0000256" key="3">
    <source>
        <dbReference type="ARBA" id="ARBA00023002"/>
    </source>
</evidence>
<evidence type="ECO:0000256" key="1">
    <source>
        <dbReference type="ARBA" id="ARBA00007905"/>
    </source>
</evidence>
<dbReference type="InterPro" id="IPR036812">
    <property type="entry name" value="NAD(P)_OxRdtase_dom_sf"/>
</dbReference>
<dbReference type="SUPFAM" id="SSF51430">
    <property type="entry name" value="NAD(P)-linked oxidoreductase"/>
    <property type="match status" value="1"/>
</dbReference>
<organism evidence="5 6">
    <name type="scientific">Chondromyces crocatus</name>
    <dbReference type="NCBI Taxonomy" id="52"/>
    <lineage>
        <taxon>Bacteria</taxon>
        <taxon>Pseudomonadati</taxon>
        <taxon>Myxococcota</taxon>
        <taxon>Polyangia</taxon>
        <taxon>Polyangiales</taxon>
        <taxon>Polyangiaceae</taxon>
        <taxon>Chondromyces</taxon>
    </lineage>
</organism>
<keyword evidence="2" id="KW-0521">NADP</keyword>
<feature type="domain" description="NADP-dependent oxidoreductase" evidence="4">
    <location>
        <begin position="27"/>
        <end position="89"/>
    </location>
</feature>
<evidence type="ECO:0000313" key="5">
    <source>
        <dbReference type="EMBL" id="AKT42493.1"/>
    </source>
</evidence>
<evidence type="ECO:0000259" key="4">
    <source>
        <dbReference type="Pfam" id="PF00248"/>
    </source>
</evidence>